<proteinExistence type="predicted"/>
<name>A0A367YHJ3_9ASCO</name>
<dbReference type="PANTHER" id="PTHR31017">
    <property type="entry name" value="LATE SECRETORY PATHWAY PROTEIN AVL9-RELATED"/>
    <property type="match status" value="1"/>
</dbReference>
<feature type="compositionally biased region" description="Basic and acidic residues" evidence="1">
    <location>
        <begin position="117"/>
        <end position="128"/>
    </location>
</feature>
<organism evidence="3 4">
    <name type="scientific">Candida viswanathii</name>
    <dbReference type="NCBI Taxonomy" id="5486"/>
    <lineage>
        <taxon>Eukaryota</taxon>
        <taxon>Fungi</taxon>
        <taxon>Dikarya</taxon>
        <taxon>Ascomycota</taxon>
        <taxon>Saccharomycotina</taxon>
        <taxon>Pichiomycetes</taxon>
        <taxon>Debaryomycetaceae</taxon>
        <taxon>Candida/Lodderomyces clade</taxon>
        <taxon>Candida</taxon>
    </lineage>
</organism>
<feature type="domain" description="AVL9/DENND6" evidence="2">
    <location>
        <begin position="184"/>
        <end position="337"/>
    </location>
</feature>
<feature type="domain" description="AVL9/DENND6" evidence="2">
    <location>
        <begin position="379"/>
        <end position="526"/>
    </location>
</feature>
<reference evidence="3 4" key="1">
    <citation type="submission" date="2018-06" db="EMBL/GenBank/DDBJ databases">
        <title>Whole genome sequencing of Candida tropicalis (genome annotated by CSBL at Korea University).</title>
        <authorList>
            <person name="Ahn J."/>
        </authorList>
    </citation>
    <scope>NUCLEOTIDE SEQUENCE [LARGE SCALE GENOMIC DNA]</scope>
    <source>
        <strain evidence="3 4">ATCC 20962</strain>
    </source>
</reference>
<dbReference type="PANTHER" id="PTHR31017:SF1">
    <property type="entry name" value="LATE SECRETORY PATHWAY PROTEIN AVL9 HOMOLOG"/>
    <property type="match status" value="1"/>
</dbReference>
<keyword evidence="4" id="KW-1185">Reference proteome</keyword>
<dbReference type="OrthoDB" id="26278at2759"/>
<dbReference type="Proteomes" id="UP000253472">
    <property type="component" value="Unassembled WGS sequence"/>
</dbReference>
<evidence type="ECO:0000313" key="4">
    <source>
        <dbReference type="Proteomes" id="UP000253472"/>
    </source>
</evidence>
<evidence type="ECO:0000256" key="1">
    <source>
        <dbReference type="SAM" id="MobiDB-lite"/>
    </source>
</evidence>
<gene>
    <name evidence="3" type="primary">AVL9</name>
    <name evidence="3" type="ORF">Cantr_01246</name>
</gene>
<evidence type="ECO:0000259" key="2">
    <source>
        <dbReference type="Pfam" id="PF09794"/>
    </source>
</evidence>
<dbReference type="AlphaFoldDB" id="A0A367YHJ3"/>
<evidence type="ECO:0000313" key="3">
    <source>
        <dbReference type="EMBL" id="RCK65356.1"/>
    </source>
</evidence>
<dbReference type="Pfam" id="PF09794">
    <property type="entry name" value="Avl9"/>
    <property type="match status" value="2"/>
</dbReference>
<accession>A0A367YHJ3</accession>
<comment type="caution">
    <text evidence="3">The sequence shown here is derived from an EMBL/GenBank/DDBJ whole genome shotgun (WGS) entry which is preliminary data.</text>
</comment>
<feature type="region of interest" description="Disordered" evidence="1">
    <location>
        <begin position="1"/>
        <end position="138"/>
    </location>
</feature>
<dbReference type="GO" id="GO:0005737">
    <property type="term" value="C:cytoplasm"/>
    <property type="evidence" value="ECO:0007669"/>
    <property type="project" value="TreeGrafter"/>
</dbReference>
<feature type="compositionally biased region" description="Low complexity" evidence="1">
    <location>
        <begin position="58"/>
        <end position="79"/>
    </location>
</feature>
<dbReference type="InterPro" id="IPR018307">
    <property type="entry name" value="ABL9/DENND6_dom"/>
</dbReference>
<dbReference type="EMBL" id="QLNQ01000020">
    <property type="protein sequence ID" value="RCK65356.1"/>
    <property type="molecule type" value="Genomic_DNA"/>
</dbReference>
<sequence length="776" mass="88353">MSSDHPWADSESASTQSPHGPPSPKQQKSQPPGGASGGRGELRPLRLTKQRNRASIVSTSSTSSSGGATPTASSFTSPSRKSSLATEEFHCRPIRLGRNASVTEEKRDISEPSIARSPEKQQEAKRSLESTVSGPPIEGARQLIDSELSTNSSSSKRKSILIRNLPITSATTSRKSESKFDDMIFAICLVDFHHQRGPEIQWWKSNYHPDYEPDLFKNIPFQALPDGSHLFEETFSNFNLVYDFDQKKSIDNFNDVNNFKGDPRHLKTLFGCSERNKDITRSIVQKAIVIIVRKQPIFAKIKDKLSIIAKSYFQQETFSNFEVLENLFDNLNGQFRLMITKCTQIPTEIHDHIQEFAIGEEGAHLLKQQPRRPYAVPKNLISLMPNLINNLDDSGCPLIDYAETNGPLSKPQSLNTTSRASMLRFFGLPLQIFNTKNSFWNPYLPLQQLDELAVQGFMVGCSNLLFVNQANVYTPEDLNLSSMDKKFINHLINVDNHNAKHDDFVGSDDYIRYQFEDYLNSLISTMRYNQYSERFGQPPPGFNEASHINDFNAKFIESWRKPRTTRFGTPWRRPYSINKNISNFFNSFKGKGATATANSDDTIKVHKFIEEEPPKKIPLAAMRILKNSIRMPMWMSWLLDLRKLAHLKISRRITVPITSARDCPAGRQDGDLEQRNRVLYRYIPYITYPVTGNSAKAHHHCERTKKIVPENFQKLHDEILPNQPTMKHPYQILTSDKQGKYLFAVVKNYLQVFDLATGSKVANGKTPQRPTIRTCR</sequence>
<protein>
    <submittedName>
        <fullName evidence="3">Late secretory pathway protein AVL9</fullName>
    </submittedName>
</protein>
<dbReference type="InterPro" id="IPR051731">
    <property type="entry name" value="DENND11/AVL9_GEFs"/>
</dbReference>